<feature type="region of interest" description="Disordered" evidence="1">
    <location>
        <begin position="1"/>
        <end position="30"/>
    </location>
</feature>
<evidence type="ECO:0000256" key="1">
    <source>
        <dbReference type="SAM" id="MobiDB-lite"/>
    </source>
</evidence>
<proteinExistence type="predicted"/>
<dbReference type="AlphaFoldDB" id="A0A424YF72"/>
<feature type="non-terminal residue" evidence="2">
    <location>
        <position position="384"/>
    </location>
</feature>
<dbReference type="EMBL" id="QZAA01000123">
    <property type="protein sequence ID" value="RQD76307.1"/>
    <property type="molecule type" value="Genomic_DNA"/>
</dbReference>
<sequence length="384" mass="42980">MNKLQHELSPEFKRELLGEQEPQQEQENTISWPEPLAEEAFHGLAGEIVRTIEPHTEADPAALLFSLLGLYGNAIGRNAHFIAEADEHYMNLFISLVGATAKGRKGVSFGQIKRLFEAIDENWARNRVTQGLSSGEGLIWAVRDEQRTTRKNKDGEEEEIILVDGVDDKRLTVVEAEFASTIRVLKREGNTLSAVIRKGWDDGALNSLTKNSQAQATGAHISLLCHITKDELLRYLDSTEAANGFGNRFLWGCVKRSKCLPEGGKLHKVDFTDILRRLTRAVEHGRVTGEIKRYEEARQLWHVVYPELSEGKPGMFGAMIARAEAQVMRLAAIYALLDLSNIVKMEHLKAGLACWKYAEDSAKFIFGEAMGDPLADETLRVLRN</sequence>
<dbReference type="Pfam" id="PF13148">
    <property type="entry name" value="DUF3987"/>
    <property type="match status" value="1"/>
</dbReference>
<evidence type="ECO:0000313" key="2">
    <source>
        <dbReference type="EMBL" id="RQD76307.1"/>
    </source>
</evidence>
<gene>
    <name evidence="2" type="ORF">D5R97_04575</name>
</gene>
<evidence type="ECO:0000313" key="3">
    <source>
        <dbReference type="Proteomes" id="UP000285138"/>
    </source>
</evidence>
<dbReference type="Proteomes" id="UP000285138">
    <property type="component" value="Unassembled WGS sequence"/>
</dbReference>
<reference evidence="2 3" key="1">
    <citation type="submission" date="2018-08" db="EMBL/GenBank/DDBJ databases">
        <title>The metabolism and importance of syntrophic acetate oxidation coupled to methane or sulfide production in haloalkaline environments.</title>
        <authorList>
            <person name="Timmers P.H.A."/>
            <person name="Vavourakis C.D."/>
            <person name="Sorokin D.Y."/>
            <person name="Sinninghe Damste J.S."/>
            <person name="Muyzer G."/>
            <person name="Stams A.J.M."/>
            <person name="Plugge C.M."/>
        </authorList>
    </citation>
    <scope>NUCLEOTIDE SEQUENCE [LARGE SCALE GENOMIC DNA]</scope>
    <source>
        <strain evidence="2">MSAO_Bac1</strain>
    </source>
</reference>
<organism evidence="2 3">
    <name type="scientific">Candidatus Syntrophonatronum acetioxidans</name>
    <dbReference type="NCBI Taxonomy" id="1795816"/>
    <lineage>
        <taxon>Bacteria</taxon>
        <taxon>Bacillati</taxon>
        <taxon>Bacillota</taxon>
        <taxon>Clostridia</taxon>
        <taxon>Eubacteriales</taxon>
        <taxon>Syntrophomonadaceae</taxon>
        <taxon>Candidatus Syntrophonatronum</taxon>
    </lineage>
</organism>
<dbReference type="InterPro" id="IPR025048">
    <property type="entry name" value="DUF3987"/>
</dbReference>
<comment type="caution">
    <text evidence="2">The sequence shown here is derived from an EMBL/GenBank/DDBJ whole genome shotgun (WGS) entry which is preliminary data.</text>
</comment>
<feature type="compositionally biased region" description="Basic and acidic residues" evidence="1">
    <location>
        <begin position="1"/>
        <end position="17"/>
    </location>
</feature>
<accession>A0A424YF72</accession>
<protein>
    <submittedName>
        <fullName evidence="2">DUF3987 domain-containing protein</fullName>
    </submittedName>
</protein>
<name>A0A424YF72_9FIRM</name>